<dbReference type="PANTHER" id="PTHR33048">
    <property type="entry name" value="PTH11-LIKE INTEGRAL MEMBRANE PROTEIN (AFU_ORTHOLOGUE AFUA_5G11245)"/>
    <property type="match status" value="1"/>
</dbReference>
<evidence type="ECO:0000259" key="8">
    <source>
        <dbReference type="Pfam" id="PF20684"/>
    </source>
</evidence>
<gene>
    <name evidence="9" type="ORF">QBC33DRAFT_252300</name>
</gene>
<evidence type="ECO:0000256" key="2">
    <source>
        <dbReference type="ARBA" id="ARBA00022692"/>
    </source>
</evidence>
<dbReference type="PANTHER" id="PTHR33048:SF152">
    <property type="entry name" value="INTEGRAL MEMBRANE PROTEIN"/>
    <property type="match status" value="1"/>
</dbReference>
<dbReference type="EMBL" id="MU839031">
    <property type="protein sequence ID" value="KAK1763017.1"/>
    <property type="molecule type" value="Genomic_DNA"/>
</dbReference>
<evidence type="ECO:0000256" key="5">
    <source>
        <dbReference type="ARBA" id="ARBA00038359"/>
    </source>
</evidence>
<dbReference type="GO" id="GO:0016020">
    <property type="term" value="C:membrane"/>
    <property type="evidence" value="ECO:0007669"/>
    <property type="project" value="UniProtKB-SubCell"/>
</dbReference>
<comment type="subcellular location">
    <subcellularLocation>
        <location evidence="1">Membrane</location>
        <topology evidence="1">Multi-pass membrane protein</topology>
    </subcellularLocation>
</comment>
<evidence type="ECO:0000256" key="7">
    <source>
        <dbReference type="SAM" id="Phobius"/>
    </source>
</evidence>
<evidence type="ECO:0000313" key="9">
    <source>
        <dbReference type="EMBL" id="KAK1763017.1"/>
    </source>
</evidence>
<keyword evidence="3 7" id="KW-1133">Transmembrane helix</keyword>
<evidence type="ECO:0000313" key="10">
    <source>
        <dbReference type="Proteomes" id="UP001244011"/>
    </source>
</evidence>
<reference evidence="9" key="1">
    <citation type="submission" date="2023-06" db="EMBL/GenBank/DDBJ databases">
        <title>Genome-scale phylogeny and comparative genomics of the fungal order Sordariales.</title>
        <authorList>
            <consortium name="Lawrence Berkeley National Laboratory"/>
            <person name="Hensen N."/>
            <person name="Bonometti L."/>
            <person name="Westerberg I."/>
            <person name="Brannstrom I.O."/>
            <person name="Guillou S."/>
            <person name="Cros-Aarteil S."/>
            <person name="Calhoun S."/>
            <person name="Haridas S."/>
            <person name="Kuo A."/>
            <person name="Mondo S."/>
            <person name="Pangilinan J."/>
            <person name="Riley R."/>
            <person name="Labutti K."/>
            <person name="Andreopoulos B."/>
            <person name="Lipzen A."/>
            <person name="Chen C."/>
            <person name="Yanf M."/>
            <person name="Daum C."/>
            <person name="Ng V."/>
            <person name="Clum A."/>
            <person name="Steindorff A."/>
            <person name="Ohm R."/>
            <person name="Martin F."/>
            <person name="Silar P."/>
            <person name="Natvig D."/>
            <person name="Lalanne C."/>
            <person name="Gautier V."/>
            <person name="Ament-Velasquez S.L."/>
            <person name="Kruys A."/>
            <person name="Hutchinson M.I."/>
            <person name="Powell A.J."/>
            <person name="Barry K."/>
            <person name="Miller A.N."/>
            <person name="Grigoriev I.V."/>
            <person name="Debuchy R."/>
            <person name="Gladieux P."/>
            <person name="Thoren M.H."/>
            <person name="Johannesson H."/>
        </authorList>
    </citation>
    <scope>NUCLEOTIDE SEQUENCE</scope>
    <source>
        <strain evidence="9">8032-3</strain>
    </source>
</reference>
<evidence type="ECO:0000256" key="1">
    <source>
        <dbReference type="ARBA" id="ARBA00004141"/>
    </source>
</evidence>
<evidence type="ECO:0000256" key="4">
    <source>
        <dbReference type="ARBA" id="ARBA00023136"/>
    </source>
</evidence>
<feature type="region of interest" description="Disordered" evidence="6">
    <location>
        <begin position="274"/>
        <end position="338"/>
    </location>
</feature>
<protein>
    <recommendedName>
        <fullName evidence="8">Rhodopsin domain-containing protein</fullName>
    </recommendedName>
</protein>
<feature type="transmembrane region" description="Helical" evidence="7">
    <location>
        <begin position="174"/>
        <end position="197"/>
    </location>
</feature>
<dbReference type="RefSeq" id="XP_060279230.1">
    <property type="nucleotide sequence ID" value="XM_060423011.1"/>
</dbReference>
<feature type="domain" description="Rhodopsin" evidence="8">
    <location>
        <begin position="22"/>
        <end position="266"/>
    </location>
</feature>
<feature type="compositionally biased region" description="Basic and acidic residues" evidence="6">
    <location>
        <begin position="305"/>
        <end position="317"/>
    </location>
</feature>
<feature type="transmembrane region" description="Helical" evidence="7">
    <location>
        <begin position="128"/>
        <end position="154"/>
    </location>
</feature>
<evidence type="ECO:0000256" key="3">
    <source>
        <dbReference type="ARBA" id="ARBA00022989"/>
    </source>
</evidence>
<dbReference type="AlphaFoldDB" id="A0AAJ0FDA7"/>
<keyword evidence="2 7" id="KW-0812">Transmembrane</keyword>
<sequence>MLSWFAIEVWTKYAVATTIMILRFVTRWKMVGWRKFDGTDLWCVISTALYTTVSTCDYLLSTPKYPTIIGLNAETAMQVPDEDIPLLERGSKIAHFSWTMYICMIFSFKGVMLFFLKKVGSGIWEVQIFYATIFTVCAWIASVLTHLCACVPVERVWQVKPFPGPYCTTRPQNYYVAGVLNMLTDFIIMIIPIPMVWRLRINIFRKIALGLLFGSGIFIIICTILRTYYSLGDVGDIAVAQSWAGREGLVSMIVVSAPGIWPLIRKSRWFDSTYRRSNSSDDHTTGEPSARRWKISGSGRGRRRRETDLGTMDHDGYYELPARSPAMPGAEPVSTSGSQECIVGPPAVGGKDGVMPITVTTEYSVEHEEATLAGGQSLHPFARMRSSDWVN</sequence>
<proteinExistence type="inferred from homology"/>
<comment type="caution">
    <text evidence="9">The sequence shown here is derived from an EMBL/GenBank/DDBJ whole genome shotgun (WGS) entry which is preliminary data.</text>
</comment>
<name>A0AAJ0FDA7_9PEZI</name>
<comment type="similarity">
    <text evidence="5">Belongs to the SAT4 family.</text>
</comment>
<keyword evidence="4 7" id="KW-0472">Membrane</keyword>
<dbReference type="InterPro" id="IPR052337">
    <property type="entry name" value="SAT4-like"/>
</dbReference>
<feature type="transmembrane region" description="Helical" evidence="7">
    <location>
        <begin position="209"/>
        <end position="228"/>
    </location>
</feature>
<dbReference type="GeneID" id="85306198"/>
<feature type="transmembrane region" description="Helical" evidence="7">
    <location>
        <begin position="96"/>
        <end position="116"/>
    </location>
</feature>
<dbReference type="Pfam" id="PF20684">
    <property type="entry name" value="Fung_rhodopsin"/>
    <property type="match status" value="1"/>
</dbReference>
<dbReference type="InterPro" id="IPR049326">
    <property type="entry name" value="Rhodopsin_dom_fungi"/>
</dbReference>
<accession>A0AAJ0FDA7</accession>
<organism evidence="9 10">
    <name type="scientific">Phialemonium atrogriseum</name>
    <dbReference type="NCBI Taxonomy" id="1093897"/>
    <lineage>
        <taxon>Eukaryota</taxon>
        <taxon>Fungi</taxon>
        <taxon>Dikarya</taxon>
        <taxon>Ascomycota</taxon>
        <taxon>Pezizomycotina</taxon>
        <taxon>Sordariomycetes</taxon>
        <taxon>Sordariomycetidae</taxon>
        <taxon>Cephalothecales</taxon>
        <taxon>Cephalothecaceae</taxon>
        <taxon>Phialemonium</taxon>
    </lineage>
</organism>
<feature type="transmembrane region" description="Helical" evidence="7">
    <location>
        <begin position="248"/>
        <end position="264"/>
    </location>
</feature>
<dbReference type="Proteomes" id="UP001244011">
    <property type="component" value="Unassembled WGS sequence"/>
</dbReference>
<keyword evidence="10" id="KW-1185">Reference proteome</keyword>
<evidence type="ECO:0000256" key="6">
    <source>
        <dbReference type="SAM" id="MobiDB-lite"/>
    </source>
</evidence>